<dbReference type="SMART" id="SM00421">
    <property type="entry name" value="HTH_LUXR"/>
    <property type="match status" value="1"/>
</dbReference>
<protein>
    <submittedName>
        <fullName evidence="6">LuxR C-terminal-related transcriptional regulator</fullName>
    </submittedName>
</protein>
<dbReference type="InterPro" id="IPR036388">
    <property type="entry name" value="WH-like_DNA-bd_sf"/>
</dbReference>
<keyword evidence="4" id="KW-0472">Membrane</keyword>
<dbReference type="Gene3D" id="1.10.10.10">
    <property type="entry name" value="Winged helix-like DNA-binding domain superfamily/Winged helix DNA-binding domain"/>
    <property type="match status" value="1"/>
</dbReference>
<dbReference type="PRINTS" id="PR00038">
    <property type="entry name" value="HTHLUXR"/>
</dbReference>
<evidence type="ECO:0000256" key="3">
    <source>
        <dbReference type="ARBA" id="ARBA00023163"/>
    </source>
</evidence>
<feature type="transmembrane region" description="Helical" evidence="4">
    <location>
        <begin position="101"/>
        <end position="122"/>
    </location>
</feature>
<dbReference type="PANTHER" id="PTHR44688">
    <property type="entry name" value="DNA-BINDING TRANSCRIPTIONAL ACTIVATOR DEVR_DOSR"/>
    <property type="match status" value="1"/>
</dbReference>
<keyword evidence="1" id="KW-0805">Transcription regulation</keyword>
<keyword evidence="2" id="KW-0238">DNA-binding</keyword>
<evidence type="ECO:0000256" key="1">
    <source>
        <dbReference type="ARBA" id="ARBA00023015"/>
    </source>
</evidence>
<keyword evidence="4" id="KW-1133">Transmembrane helix</keyword>
<organism evidence="6 7">
    <name type="scientific">Altererythrobacter rubellus</name>
    <dbReference type="NCBI Taxonomy" id="2173831"/>
    <lineage>
        <taxon>Bacteria</taxon>
        <taxon>Pseudomonadati</taxon>
        <taxon>Pseudomonadota</taxon>
        <taxon>Alphaproteobacteria</taxon>
        <taxon>Sphingomonadales</taxon>
        <taxon>Erythrobacteraceae</taxon>
        <taxon>Altererythrobacter</taxon>
    </lineage>
</organism>
<dbReference type="Proteomes" id="UP001231445">
    <property type="component" value="Chromosome"/>
</dbReference>
<dbReference type="GO" id="GO:0006355">
    <property type="term" value="P:regulation of DNA-templated transcription"/>
    <property type="evidence" value="ECO:0007669"/>
    <property type="project" value="InterPro"/>
</dbReference>
<dbReference type="InterPro" id="IPR016032">
    <property type="entry name" value="Sig_transdc_resp-reg_C-effctor"/>
</dbReference>
<dbReference type="InterPro" id="IPR000792">
    <property type="entry name" value="Tscrpt_reg_LuxR_C"/>
</dbReference>
<dbReference type="AlphaFoldDB" id="A0A9Y2B5T9"/>
<dbReference type="Pfam" id="PF00196">
    <property type="entry name" value="GerE"/>
    <property type="match status" value="1"/>
</dbReference>
<dbReference type="PROSITE" id="PS50043">
    <property type="entry name" value="HTH_LUXR_2"/>
    <property type="match status" value="1"/>
</dbReference>
<evidence type="ECO:0000256" key="4">
    <source>
        <dbReference type="SAM" id="Phobius"/>
    </source>
</evidence>
<keyword evidence="7" id="KW-1185">Reference proteome</keyword>
<feature type="domain" description="HTH luxR-type" evidence="5">
    <location>
        <begin position="3"/>
        <end position="68"/>
    </location>
</feature>
<evidence type="ECO:0000259" key="5">
    <source>
        <dbReference type="PROSITE" id="PS50043"/>
    </source>
</evidence>
<evidence type="ECO:0000256" key="2">
    <source>
        <dbReference type="ARBA" id="ARBA00023125"/>
    </source>
</evidence>
<keyword evidence="3" id="KW-0804">Transcription</keyword>
<sequence length="236" mass="25833">MDTFGGIERLTERQKEILRLLSSGHDAKSAAVELGISVHTVNDHLSEARKHLGASNSRAAARLFADFEGALPKNEGPHRLGMSNPNDDRATFALSDAWKRWTLAGGLIVILFSVALIGFLFGKGGESSEAAMAAPNVVSTSPADGSTISPGPFDLTVRFDRPLLEGSYSFVQISPETFPDCRPGDKMSPDRRSYTMRCTAAAGRDYEVWFNRPPYMNFRSTNGVSAQPHRIRFKAR</sequence>
<dbReference type="SUPFAM" id="SSF46894">
    <property type="entry name" value="C-terminal effector domain of the bipartite response regulators"/>
    <property type="match status" value="1"/>
</dbReference>
<evidence type="ECO:0000313" key="6">
    <source>
        <dbReference type="EMBL" id="WIW94591.1"/>
    </source>
</evidence>
<dbReference type="EMBL" id="CP127221">
    <property type="protein sequence ID" value="WIW94591.1"/>
    <property type="molecule type" value="Genomic_DNA"/>
</dbReference>
<accession>A0A9Y2B5T9</accession>
<dbReference type="RefSeq" id="WP_285974907.1">
    <property type="nucleotide sequence ID" value="NZ_CP127221.1"/>
</dbReference>
<name>A0A9Y2B5T9_9SPHN</name>
<evidence type="ECO:0000313" key="7">
    <source>
        <dbReference type="Proteomes" id="UP001231445"/>
    </source>
</evidence>
<dbReference type="PANTHER" id="PTHR44688:SF16">
    <property type="entry name" value="DNA-BINDING TRANSCRIPTIONAL ACTIVATOR DEVR_DOSR"/>
    <property type="match status" value="1"/>
</dbReference>
<keyword evidence="4" id="KW-0812">Transmembrane</keyword>
<dbReference type="GO" id="GO:0003677">
    <property type="term" value="F:DNA binding"/>
    <property type="evidence" value="ECO:0007669"/>
    <property type="project" value="UniProtKB-KW"/>
</dbReference>
<reference evidence="6 7" key="1">
    <citation type="submission" date="2023-06" db="EMBL/GenBank/DDBJ databases">
        <title>Altererythrobacter rubellus NBRC 112769 genome.</title>
        <authorList>
            <person name="Zhang K."/>
        </authorList>
    </citation>
    <scope>NUCLEOTIDE SEQUENCE [LARGE SCALE GENOMIC DNA]</scope>
    <source>
        <strain evidence="6 7">NBRC 112769</strain>
    </source>
</reference>
<gene>
    <name evidence="6" type="ORF">QQX03_06265</name>
</gene>
<proteinExistence type="predicted"/>
<dbReference type="KEGG" id="arue:QQX03_06265"/>
<dbReference type="CDD" id="cd06170">
    <property type="entry name" value="LuxR_C_like"/>
    <property type="match status" value="1"/>
</dbReference>